<protein>
    <recommendedName>
        <fullName evidence="1">WWE domain-containing protein</fullName>
    </recommendedName>
</protein>
<gene>
    <name evidence="2" type="ORF">LCGC14_1353230</name>
</gene>
<accession>A0A0F9NCI1</accession>
<name>A0A0F9NCI1_9ZZZZ</name>
<reference evidence="2" key="1">
    <citation type="journal article" date="2015" name="Nature">
        <title>Complex archaea that bridge the gap between prokaryotes and eukaryotes.</title>
        <authorList>
            <person name="Spang A."/>
            <person name="Saw J.H."/>
            <person name="Jorgensen S.L."/>
            <person name="Zaremba-Niedzwiedzka K."/>
            <person name="Martijn J."/>
            <person name="Lind A.E."/>
            <person name="van Eijk R."/>
            <person name="Schleper C."/>
            <person name="Guy L."/>
            <person name="Ettema T.J."/>
        </authorList>
    </citation>
    <scope>NUCLEOTIDE SEQUENCE</scope>
</reference>
<sequence length="126" mass="14674">MAVHVKELKELHGEHTERAYPTQKINFSILGEENKMKTYQPTHLRPPETKKIGRDEIMYAIGEEHSPGEFGMWAGPIPIEKAMLEMEGESDKSRIIRFNKDGTDAVIWKWNDEDLVWEEFDESKSL</sequence>
<dbReference type="AlphaFoldDB" id="A0A0F9NCI1"/>
<evidence type="ECO:0000259" key="1">
    <source>
        <dbReference type="PROSITE" id="PS50918"/>
    </source>
</evidence>
<dbReference type="PROSITE" id="PS50918">
    <property type="entry name" value="WWE"/>
    <property type="match status" value="1"/>
</dbReference>
<feature type="domain" description="WWE" evidence="1">
    <location>
        <begin position="93"/>
        <end position="126"/>
    </location>
</feature>
<organism evidence="2">
    <name type="scientific">marine sediment metagenome</name>
    <dbReference type="NCBI Taxonomy" id="412755"/>
    <lineage>
        <taxon>unclassified sequences</taxon>
        <taxon>metagenomes</taxon>
        <taxon>ecological metagenomes</taxon>
    </lineage>
</organism>
<evidence type="ECO:0000313" key="2">
    <source>
        <dbReference type="EMBL" id="KKM79097.1"/>
    </source>
</evidence>
<dbReference type="EMBL" id="LAZR01008384">
    <property type="protein sequence ID" value="KKM79097.1"/>
    <property type="molecule type" value="Genomic_DNA"/>
</dbReference>
<proteinExistence type="predicted"/>
<dbReference type="InterPro" id="IPR004170">
    <property type="entry name" value="WWE_dom"/>
</dbReference>
<comment type="caution">
    <text evidence="2">The sequence shown here is derived from an EMBL/GenBank/DDBJ whole genome shotgun (WGS) entry which is preliminary data.</text>
</comment>